<accession>A0A366XQA7</accession>
<dbReference type="Gene3D" id="6.20.190.10">
    <property type="entry name" value="Nutrient germinant receptor protein C, domain 1"/>
    <property type="match status" value="1"/>
</dbReference>
<dbReference type="Pfam" id="PF05504">
    <property type="entry name" value="Spore_GerAC"/>
    <property type="match status" value="1"/>
</dbReference>
<evidence type="ECO:0000259" key="9">
    <source>
        <dbReference type="Pfam" id="PF25198"/>
    </source>
</evidence>
<keyword evidence="3" id="KW-0309">Germination</keyword>
<dbReference type="AlphaFoldDB" id="A0A366XQA7"/>
<dbReference type="Pfam" id="PF25198">
    <property type="entry name" value="Spore_GerAC_N"/>
    <property type="match status" value="1"/>
</dbReference>
<dbReference type="NCBIfam" id="TIGR02887">
    <property type="entry name" value="spore_ger_x_C"/>
    <property type="match status" value="1"/>
</dbReference>
<keyword evidence="11" id="KW-1185">Reference proteome</keyword>
<reference evidence="10 11" key="1">
    <citation type="submission" date="2018-07" db="EMBL/GenBank/DDBJ databases">
        <title>Lottiidibacillus patelloidae gen. nov., sp. nov., isolated from the intestinal tract of a marine limpet and the reclassification of B. taeanensis BH030017T, B. algicola KMM 3737T and B. hwajinpoensis SW-72T as genus Lottiidibacillus.</title>
        <authorList>
            <person name="Liu R."/>
            <person name="Huang Z."/>
        </authorList>
    </citation>
    <scope>NUCLEOTIDE SEQUENCE [LARGE SCALE GENOMIC DNA]</scope>
    <source>
        <strain evidence="10 11">BH030017</strain>
    </source>
</reference>
<feature type="domain" description="Spore germination protein N-terminal" evidence="9">
    <location>
        <begin position="25"/>
        <end position="199"/>
    </location>
</feature>
<dbReference type="RefSeq" id="WP_113807138.1">
    <property type="nucleotide sequence ID" value="NZ_QOCW01000019.1"/>
</dbReference>
<evidence type="ECO:0000313" key="11">
    <source>
        <dbReference type="Proteomes" id="UP000253314"/>
    </source>
</evidence>
<protein>
    <submittedName>
        <fullName evidence="10">Ger(X)C family spore germination protein</fullName>
    </submittedName>
</protein>
<evidence type="ECO:0000256" key="7">
    <source>
        <dbReference type="ARBA" id="ARBA00023288"/>
    </source>
</evidence>
<dbReference type="InterPro" id="IPR038501">
    <property type="entry name" value="Spore_GerAC_C_sf"/>
</dbReference>
<keyword evidence="7" id="KW-0449">Lipoprotein</keyword>
<dbReference type="GO" id="GO:0009847">
    <property type="term" value="P:spore germination"/>
    <property type="evidence" value="ECO:0007669"/>
    <property type="project" value="InterPro"/>
</dbReference>
<dbReference type="Proteomes" id="UP000253314">
    <property type="component" value="Unassembled WGS sequence"/>
</dbReference>
<feature type="domain" description="Spore germination GerAC-like C-terminal" evidence="8">
    <location>
        <begin position="227"/>
        <end position="388"/>
    </location>
</feature>
<dbReference type="PROSITE" id="PS51257">
    <property type="entry name" value="PROKAR_LIPOPROTEIN"/>
    <property type="match status" value="1"/>
</dbReference>
<evidence type="ECO:0000256" key="4">
    <source>
        <dbReference type="ARBA" id="ARBA00022729"/>
    </source>
</evidence>
<keyword evidence="6" id="KW-0564">Palmitate</keyword>
<dbReference type="Gene3D" id="3.30.300.210">
    <property type="entry name" value="Nutrient germinant receptor protein C, domain 3"/>
    <property type="match status" value="1"/>
</dbReference>
<keyword evidence="4" id="KW-0732">Signal</keyword>
<evidence type="ECO:0000256" key="5">
    <source>
        <dbReference type="ARBA" id="ARBA00023136"/>
    </source>
</evidence>
<comment type="caution">
    <text evidence="10">The sequence shown here is derived from an EMBL/GenBank/DDBJ whole genome shotgun (WGS) entry which is preliminary data.</text>
</comment>
<evidence type="ECO:0000256" key="6">
    <source>
        <dbReference type="ARBA" id="ARBA00023139"/>
    </source>
</evidence>
<comment type="similarity">
    <text evidence="2">Belongs to the GerABKC lipoprotein family.</text>
</comment>
<name>A0A366XQA7_9BACI</name>
<evidence type="ECO:0000259" key="8">
    <source>
        <dbReference type="Pfam" id="PF05504"/>
    </source>
</evidence>
<keyword evidence="5" id="KW-0472">Membrane</keyword>
<evidence type="ECO:0000256" key="1">
    <source>
        <dbReference type="ARBA" id="ARBA00004635"/>
    </source>
</evidence>
<dbReference type="InterPro" id="IPR008844">
    <property type="entry name" value="Spore_GerAC-like"/>
</dbReference>
<organism evidence="10 11">
    <name type="scientific">Bacillus taeanensis</name>
    <dbReference type="NCBI Taxonomy" id="273032"/>
    <lineage>
        <taxon>Bacteria</taxon>
        <taxon>Bacillati</taxon>
        <taxon>Bacillota</taxon>
        <taxon>Bacilli</taxon>
        <taxon>Bacillales</taxon>
        <taxon>Bacillaceae</taxon>
        <taxon>Bacillus</taxon>
    </lineage>
</organism>
<evidence type="ECO:0000256" key="2">
    <source>
        <dbReference type="ARBA" id="ARBA00007886"/>
    </source>
</evidence>
<proteinExistence type="inferred from homology"/>
<dbReference type="OrthoDB" id="9816067at2"/>
<dbReference type="EMBL" id="QOCW01000019">
    <property type="protein sequence ID" value="RBW68540.1"/>
    <property type="molecule type" value="Genomic_DNA"/>
</dbReference>
<gene>
    <name evidence="10" type="ORF">DS031_16340</name>
</gene>
<comment type="subcellular location">
    <subcellularLocation>
        <location evidence="1">Membrane</location>
        <topology evidence="1">Lipid-anchor</topology>
    </subcellularLocation>
</comment>
<dbReference type="GO" id="GO:0016020">
    <property type="term" value="C:membrane"/>
    <property type="evidence" value="ECO:0007669"/>
    <property type="project" value="UniProtKB-SubCell"/>
</dbReference>
<evidence type="ECO:0000313" key="10">
    <source>
        <dbReference type="EMBL" id="RBW68540.1"/>
    </source>
</evidence>
<dbReference type="PANTHER" id="PTHR35789">
    <property type="entry name" value="SPORE GERMINATION PROTEIN B3"/>
    <property type="match status" value="1"/>
</dbReference>
<dbReference type="InterPro" id="IPR046953">
    <property type="entry name" value="Spore_GerAC-like_C"/>
</dbReference>
<evidence type="ECO:0000256" key="3">
    <source>
        <dbReference type="ARBA" id="ARBA00022544"/>
    </source>
</evidence>
<sequence length="404" mass="44937">MVKKYIFLLAIVLLVISMLTGCWSRKELNELAITTAIGIDKSEDGLLLSAQVVNPGEVAGQEAATNRTPVTVYTETADTIFEAIRKMSTISPRKLYFAHLRMVVISEEFAEEVGINKLLDFLSRDHELRTDFYIIVARESRAEEVVKTLAHGEDISANKLFSSLEVSEKVWAPTISIALDELIADIVSDGKHPVLTGVRLIGDAAIGKTQKNVESTNSPATLRYSTIAMFKNDKLISWLNEKESVGFQYVVGHVQSTVEQVKCSKGGNLVLEVIRTKPDVTGEVENGKPKIKVDLFVEANVGEVQCKIDLTKTKTIEELDKKLSEVIKNNIEESVKKAKEEGVDIFGFGEAIHRSNPKEWKKLKTNWGETFKKITVNIEVDAHIRRTGTVGNSFLEETGKDKEK</sequence>
<dbReference type="InterPro" id="IPR057336">
    <property type="entry name" value="GerAC_N"/>
</dbReference>
<dbReference type="PANTHER" id="PTHR35789:SF1">
    <property type="entry name" value="SPORE GERMINATION PROTEIN B3"/>
    <property type="match status" value="1"/>
</dbReference>